<sequence>MSRKQKWRSNSEDDQLDDSPISLTIETLTGTAFEITVSPADYISSLKSRIQRVEGIPVSQQYLLLGEKILSDNTTIASNNLQDGATLRLVLSLQGGPIGTSRRMLPLDNETIRQLVNLNKKEIFEDAPPGHKFAVLIFREGEVINVLRVIENSDGSTTNLKDTPKKIISTIELPEKKKSKQTVENNVTYRKMMQLKHKLETLSISSKSKLKRTKSEHRKSASAPEKSQMKTEKDNNKRHTWRLPKIVQSSPVLGKYVRSAEFSRIPVLPTITSACSEKNAKSTTARQLCHIMNDPRHTGSTSSIDSISESGTDIEVSSTDWSRRPSSSSLVLSHNIHINVSRQASPTEQMTAMSLSNNTDLGAIHRILNRTDMPPIQLDGDEGGEEPMESESNRAEKKAPNIVTEDLNQTPADQVVEKKKKRCAQCNKKLTISAQYTCRCGLTFCPEHRYSESHNCSYDYQKNGRDSIEKNNPLVVRPKLPKI</sequence>
<dbReference type="PROSITE" id="PS51039">
    <property type="entry name" value="ZF_AN1"/>
    <property type="match status" value="1"/>
</dbReference>
<proteinExistence type="predicted"/>
<dbReference type="Pfam" id="PF00240">
    <property type="entry name" value="ubiquitin"/>
    <property type="match status" value="1"/>
</dbReference>
<feature type="compositionally biased region" description="Basic and acidic residues" evidence="5">
    <location>
        <begin position="227"/>
        <end position="237"/>
    </location>
</feature>
<gene>
    <name evidence="8" type="ORF">CINCED_3A012539</name>
</gene>
<feature type="domain" description="Ubiquitin-like" evidence="6">
    <location>
        <begin position="21"/>
        <end position="96"/>
    </location>
</feature>
<protein>
    <submittedName>
        <fullName evidence="8">Ubiquitin,Ubiquitin-related domain,Ubiquitin domain,Zinc finger, AN1-type</fullName>
    </submittedName>
</protein>
<dbReference type="PANTHER" id="PTHR46728:SF1">
    <property type="entry name" value="AN1-TYPE ZINC FINGER PROTEIN 4"/>
    <property type="match status" value="1"/>
</dbReference>
<dbReference type="SUPFAM" id="SSF54236">
    <property type="entry name" value="Ubiquitin-like"/>
    <property type="match status" value="1"/>
</dbReference>
<reference evidence="8 9" key="1">
    <citation type="submission" date="2019-08" db="EMBL/GenBank/DDBJ databases">
        <authorList>
            <person name="Alioto T."/>
            <person name="Alioto T."/>
            <person name="Gomez Garrido J."/>
        </authorList>
    </citation>
    <scope>NUCLEOTIDE SEQUENCE [LARGE SCALE GENOMIC DNA]</scope>
</reference>
<dbReference type="Proteomes" id="UP000325440">
    <property type="component" value="Unassembled WGS sequence"/>
</dbReference>
<accession>A0A5E4NCR1</accession>
<evidence type="ECO:0000256" key="5">
    <source>
        <dbReference type="SAM" id="MobiDB-lite"/>
    </source>
</evidence>
<evidence type="ECO:0000259" key="7">
    <source>
        <dbReference type="PROSITE" id="PS51039"/>
    </source>
</evidence>
<evidence type="ECO:0000259" key="6">
    <source>
        <dbReference type="PROSITE" id="PS50053"/>
    </source>
</evidence>
<dbReference type="EMBL" id="CABPRJ010001909">
    <property type="protein sequence ID" value="VVC40916.1"/>
    <property type="molecule type" value="Genomic_DNA"/>
</dbReference>
<dbReference type="PANTHER" id="PTHR46728">
    <property type="entry name" value="AN1-TYPE ZINC FINGER PROTEIN 4"/>
    <property type="match status" value="1"/>
</dbReference>
<dbReference type="SMART" id="SM00154">
    <property type="entry name" value="ZnF_AN1"/>
    <property type="match status" value="1"/>
</dbReference>
<keyword evidence="2 4" id="KW-0863">Zinc-finger</keyword>
<dbReference type="PROSITE" id="PS50053">
    <property type="entry name" value="UBIQUITIN_2"/>
    <property type="match status" value="1"/>
</dbReference>
<name>A0A5E4NCR1_9HEMI</name>
<evidence type="ECO:0000313" key="9">
    <source>
        <dbReference type="Proteomes" id="UP000325440"/>
    </source>
</evidence>
<dbReference type="InterPro" id="IPR035896">
    <property type="entry name" value="AN1-like_Znf"/>
</dbReference>
<feature type="compositionally biased region" description="Basic residues" evidence="5">
    <location>
        <begin position="208"/>
        <end position="217"/>
    </location>
</feature>
<dbReference type="SMART" id="SM00213">
    <property type="entry name" value="UBQ"/>
    <property type="match status" value="1"/>
</dbReference>
<evidence type="ECO:0000256" key="3">
    <source>
        <dbReference type="ARBA" id="ARBA00022833"/>
    </source>
</evidence>
<evidence type="ECO:0000256" key="2">
    <source>
        <dbReference type="ARBA" id="ARBA00022771"/>
    </source>
</evidence>
<feature type="compositionally biased region" description="Acidic residues" evidence="5">
    <location>
        <begin position="379"/>
        <end position="389"/>
    </location>
</feature>
<evidence type="ECO:0000313" key="8">
    <source>
        <dbReference type="EMBL" id="VVC40916.1"/>
    </source>
</evidence>
<feature type="region of interest" description="Disordered" evidence="5">
    <location>
        <begin position="203"/>
        <end position="240"/>
    </location>
</feature>
<evidence type="ECO:0000256" key="4">
    <source>
        <dbReference type="PROSITE-ProRule" id="PRU00449"/>
    </source>
</evidence>
<feature type="region of interest" description="Disordered" evidence="5">
    <location>
        <begin position="377"/>
        <end position="398"/>
    </location>
</feature>
<dbReference type="InterPro" id="IPR019956">
    <property type="entry name" value="Ubiquitin_dom"/>
</dbReference>
<dbReference type="SUPFAM" id="SSF118310">
    <property type="entry name" value="AN1-like Zinc finger"/>
    <property type="match status" value="1"/>
</dbReference>
<keyword evidence="9" id="KW-1185">Reference proteome</keyword>
<dbReference type="GO" id="GO:0008270">
    <property type="term" value="F:zinc ion binding"/>
    <property type="evidence" value="ECO:0007669"/>
    <property type="project" value="UniProtKB-KW"/>
</dbReference>
<dbReference type="InterPro" id="IPR000058">
    <property type="entry name" value="Znf_AN1"/>
</dbReference>
<keyword evidence="3" id="KW-0862">Zinc</keyword>
<organism evidence="8 9">
    <name type="scientific">Cinara cedri</name>
    <dbReference type="NCBI Taxonomy" id="506608"/>
    <lineage>
        <taxon>Eukaryota</taxon>
        <taxon>Metazoa</taxon>
        <taxon>Ecdysozoa</taxon>
        <taxon>Arthropoda</taxon>
        <taxon>Hexapoda</taxon>
        <taxon>Insecta</taxon>
        <taxon>Pterygota</taxon>
        <taxon>Neoptera</taxon>
        <taxon>Paraneoptera</taxon>
        <taxon>Hemiptera</taxon>
        <taxon>Sternorrhyncha</taxon>
        <taxon>Aphidomorpha</taxon>
        <taxon>Aphidoidea</taxon>
        <taxon>Aphididae</taxon>
        <taxon>Lachninae</taxon>
        <taxon>Cinara</taxon>
    </lineage>
</organism>
<evidence type="ECO:0000256" key="1">
    <source>
        <dbReference type="ARBA" id="ARBA00022723"/>
    </source>
</evidence>
<dbReference type="InterPro" id="IPR053061">
    <property type="entry name" value="AN1-type_zinc_finger"/>
</dbReference>
<dbReference type="Gene3D" id="3.10.20.90">
    <property type="entry name" value="Phosphatidylinositol 3-kinase Catalytic Subunit, Chain A, domain 1"/>
    <property type="match status" value="1"/>
</dbReference>
<dbReference type="AlphaFoldDB" id="A0A5E4NCR1"/>
<dbReference type="InterPro" id="IPR000626">
    <property type="entry name" value="Ubiquitin-like_dom"/>
</dbReference>
<keyword evidence="1" id="KW-0479">Metal-binding</keyword>
<dbReference type="Pfam" id="PF01428">
    <property type="entry name" value="zf-AN1"/>
    <property type="match status" value="1"/>
</dbReference>
<dbReference type="PRINTS" id="PR00348">
    <property type="entry name" value="UBIQUITIN"/>
</dbReference>
<dbReference type="OrthoDB" id="756206at2759"/>
<dbReference type="Gene3D" id="4.10.1110.10">
    <property type="entry name" value="AN1-like Zinc finger"/>
    <property type="match status" value="1"/>
</dbReference>
<feature type="domain" description="AN1-type" evidence="7">
    <location>
        <begin position="417"/>
        <end position="464"/>
    </location>
</feature>
<dbReference type="InterPro" id="IPR029071">
    <property type="entry name" value="Ubiquitin-like_domsf"/>
</dbReference>